<dbReference type="CDD" id="cd07262">
    <property type="entry name" value="VOC_like"/>
    <property type="match status" value="1"/>
</dbReference>
<feature type="domain" description="VOC" evidence="1">
    <location>
        <begin position="1"/>
        <end position="128"/>
    </location>
</feature>
<evidence type="ECO:0000313" key="3">
    <source>
        <dbReference type="Proteomes" id="UP000198658"/>
    </source>
</evidence>
<evidence type="ECO:0000313" key="2">
    <source>
        <dbReference type="EMBL" id="SEA31735.1"/>
    </source>
</evidence>
<keyword evidence="2" id="KW-0223">Dioxygenase</keyword>
<protein>
    <submittedName>
        <fullName evidence="2">Catechol 2,3-dioxygenase</fullName>
    </submittedName>
</protein>
<name>A0A1H4A6X2_9GAMM</name>
<organism evidence="2 3">
    <name type="scientific">Microbulbifer marinus</name>
    <dbReference type="NCBI Taxonomy" id="658218"/>
    <lineage>
        <taxon>Bacteria</taxon>
        <taxon>Pseudomonadati</taxon>
        <taxon>Pseudomonadota</taxon>
        <taxon>Gammaproteobacteria</taxon>
        <taxon>Cellvibrionales</taxon>
        <taxon>Microbulbiferaceae</taxon>
        <taxon>Microbulbifer</taxon>
    </lineage>
</organism>
<dbReference type="InterPro" id="IPR004360">
    <property type="entry name" value="Glyas_Fos-R_dOase_dom"/>
</dbReference>
<keyword evidence="2" id="KW-0560">Oxidoreductase</keyword>
<proteinExistence type="predicted"/>
<dbReference type="Proteomes" id="UP000198658">
    <property type="component" value="Unassembled WGS sequence"/>
</dbReference>
<dbReference type="InterPro" id="IPR029068">
    <property type="entry name" value="Glyas_Bleomycin-R_OHBP_Dase"/>
</dbReference>
<dbReference type="Gene3D" id="3.10.180.10">
    <property type="entry name" value="2,3-Dihydroxybiphenyl 1,2-Dioxygenase, domain 1"/>
    <property type="match status" value="1"/>
</dbReference>
<gene>
    <name evidence="2" type="ORF">SAMN05216562_2588</name>
</gene>
<dbReference type="PANTHER" id="PTHR35006:SF2">
    <property type="entry name" value="GLYOXALASE FAMILY PROTEIN (AFU_ORTHOLOGUE AFUA_5G14830)"/>
    <property type="match status" value="1"/>
</dbReference>
<accession>A0A1H4A6X2</accession>
<dbReference type="InterPro" id="IPR037523">
    <property type="entry name" value="VOC_core"/>
</dbReference>
<dbReference type="RefSeq" id="WP_091389136.1">
    <property type="nucleotide sequence ID" value="NZ_FNQO01000003.1"/>
</dbReference>
<dbReference type="GO" id="GO:0051213">
    <property type="term" value="F:dioxygenase activity"/>
    <property type="evidence" value="ECO:0007669"/>
    <property type="project" value="UniProtKB-KW"/>
</dbReference>
<evidence type="ECO:0000259" key="1">
    <source>
        <dbReference type="PROSITE" id="PS51819"/>
    </source>
</evidence>
<sequence>MIDHLSTYAKDYAATKKFYRDSLAVLGYHMQEEYVAGWNKDFPNQRVCAFGPEKTPIFWIIEVKESYTPRHIAFSAANRDAVDSFHKAAMKSGGRDNGKPGLRNEYHEHYYGAFALDPDGNNIEAVCHLPE</sequence>
<dbReference type="STRING" id="658218.SAMN05216562_2588"/>
<dbReference type="PROSITE" id="PS51819">
    <property type="entry name" value="VOC"/>
    <property type="match status" value="1"/>
</dbReference>
<keyword evidence="3" id="KW-1185">Reference proteome</keyword>
<dbReference type="EMBL" id="FNQO01000003">
    <property type="protein sequence ID" value="SEA31735.1"/>
    <property type="molecule type" value="Genomic_DNA"/>
</dbReference>
<dbReference type="Pfam" id="PF00903">
    <property type="entry name" value="Glyoxalase"/>
    <property type="match status" value="1"/>
</dbReference>
<dbReference type="SUPFAM" id="SSF54593">
    <property type="entry name" value="Glyoxalase/Bleomycin resistance protein/Dihydroxybiphenyl dioxygenase"/>
    <property type="match status" value="1"/>
</dbReference>
<dbReference type="OrthoDB" id="9800438at2"/>
<dbReference type="AlphaFoldDB" id="A0A1H4A6X2"/>
<dbReference type="PANTHER" id="PTHR35006">
    <property type="entry name" value="GLYOXALASE FAMILY PROTEIN (AFU_ORTHOLOGUE AFUA_5G14830)"/>
    <property type="match status" value="1"/>
</dbReference>
<reference evidence="3" key="1">
    <citation type="submission" date="2016-10" db="EMBL/GenBank/DDBJ databases">
        <authorList>
            <person name="Varghese N."/>
            <person name="Submissions S."/>
        </authorList>
    </citation>
    <scope>NUCLEOTIDE SEQUENCE [LARGE SCALE GENOMIC DNA]</scope>
    <source>
        <strain evidence="3">CGMCC 1.10657</strain>
    </source>
</reference>